<keyword evidence="2" id="KW-0067">ATP-binding</keyword>
<name>A0A161K331_9CHLR</name>
<dbReference type="InterPro" id="IPR027417">
    <property type="entry name" value="P-loop_NTPase"/>
</dbReference>
<dbReference type="SUPFAM" id="SSF55073">
    <property type="entry name" value="Nucleotide cyclase"/>
    <property type="match status" value="1"/>
</dbReference>
<dbReference type="Pfam" id="PF13191">
    <property type="entry name" value="AAA_16"/>
    <property type="match status" value="1"/>
</dbReference>
<dbReference type="PANTHER" id="PTHR16305">
    <property type="entry name" value="TESTICULAR SOLUBLE ADENYLYL CYCLASE"/>
    <property type="match status" value="1"/>
</dbReference>
<dbReference type="Pfam" id="PF13424">
    <property type="entry name" value="TPR_12"/>
    <property type="match status" value="2"/>
</dbReference>
<feature type="domain" description="Guanylate cyclase" evidence="3">
    <location>
        <begin position="53"/>
        <end position="183"/>
    </location>
</feature>
<gene>
    <name evidence="4" type="ORF">CFX0092_A1669</name>
</gene>
<dbReference type="CDD" id="cd07302">
    <property type="entry name" value="CHD"/>
    <property type="match status" value="1"/>
</dbReference>
<dbReference type="GO" id="GO:0005737">
    <property type="term" value="C:cytoplasm"/>
    <property type="evidence" value="ECO:0007669"/>
    <property type="project" value="TreeGrafter"/>
</dbReference>
<evidence type="ECO:0000313" key="5">
    <source>
        <dbReference type="Proteomes" id="UP000215027"/>
    </source>
</evidence>
<keyword evidence="5" id="KW-1185">Reference proteome</keyword>
<dbReference type="GO" id="GO:0009190">
    <property type="term" value="P:cyclic nucleotide biosynthetic process"/>
    <property type="evidence" value="ECO:0007669"/>
    <property type="project" value="InterPro"/>
</dbReference>
<dbReference type="InterPro" id="IPR029787">
    <property type="entry name" value="Nucleotide_cyclase"/>
</dbReference>
<dbReference type="Proteomes" id="UP000215027">
    <property type="component" value="Chromosome I"/>
</dbReference>
<dbReference type="SMART" id="SM00044">
    <property type="entry name" value="CYCc"/>
    <property type="match status" value="1"/>
</dbReference>
<organism evidence="4 5">
    <name type="scientific">Candidatus Promineifilum breve</name>
    <dbReference type="NCBI Taxonomy" id="1806508"/>
    <lineage>
        <taxon>Bacteria</taxon>
        <taxon>Bacillati</taxon>
        <taxon>Chloroflexota</taxon>
        <taxon>Ardenticatenia</taxon>
        <taxon>Candidatus Promineifilales</taxon>
        <taxon>Candidatus Promineifilaceae</taxon>
        <taxon>Candidatus Promineifilum</taxon>
    </lineage>
</organism>
<dbReference type="SUPFAM" id="SSF48452">
    <property type="entry name" value="TPR-like"/>
    <property type="match status" value="2"/>
</dbReference>
<dbReference type="SUPFAM" id="SSF52540">
    <property type="entry name" value="P-loop containing nucleoside triphosphate hydrolases"/>
    <property type="match status" value="1"/>
</dbReference>
<evidence type="ECO:0000256" key="1">
    <source>
        <dbReference type="ARBA" id="ARBA00022741"/>
    </source>
</evidence>
<dbReference type="KEGG" id="pbf:CFX0092_A1669"/>
<dbReference type="SMART" id="SM00028">
    <property type="entry name" value="TPR"/>
    <property type="match status" value="5"/>
</dbReference>
<dbReference type="InterPro" id="IPR019734">
    <property type="entry name" value="TPR_rpt"/>
</dbReference>
<proteinExistence type="predicted"/>
<evidence type="ECO:0000313" key="4">
    <source>
        <dbReference type="EMBL" id="CUS03547.2"/>
    </source>
</evidence>
<evidence type="ECO:0000256" key="2">
    <source>
        <dbReference type="ARBA" id="ARBA00022840"/>
    </source>
</evidence>
<dbReference type="Pfam" id="PF00211">
    <property type="entry name" value="Guanylate_cyc"/>
    <property type="match status" value="1"/>
</dbReference>
<reference evidence="4" key="1">
    <citation type="submission" date="2016-01" db="EMBL/GenBank/DDBJ databases">
        <authorList>
            <person name="Mcilroy J.S."/>
            <person name="Karst M S."/>
            <person name="Albertsen M."/>
        </authorList>
    </citation>
    <scope>NUCLEOTIDE SEQUENCE</scope>
    <source>
        <strain evidence="4">Cfx-K</strain>
    </source>
</reference>
<dbReference type="GO" id="GO:0004016">
    <property type="term" value="F:adenylate cyclase activity"/>
    <property type="evidence" value="ECO:0007669"/>
    <property type="project" value="TreeGrafter"/>
</dbReference>
<sequence length="1152" mass="125089">MSNRQQLEQAIAIQQSLRGTIDDAILDATINALRAQLAAQEPAAVESRRAQATILFLDLAGHTDLIQGRDPEEIMEIIDRALLRLAEPVLRHGGRIVRYQGDGYKAVFGLPVAQEHDPDNAILAGLDVLAEAEAIAAELSEERGLSGFAVRVGIDTGRVLLGGGTEGEDAVTGLPVNLAARLEQAAAPGTVLISHHTYQHVRGVFDFQPLDPIAAKGFAEPVPVYRVLRRKPLTFRTRRRGVEGVETRMIGRDAELQRLQTTFRRVSETGQAASVIVVAAAGLGKSRLLYEFENWVDLQPVNVQLFRGRARLETQRLPYGLLRDVFVFRCGIYDDDTAIAARDKLVAGFRAVFGGGDAAGDDATGDDIERKAHLVGHLLGYDFSAGPHVRPLLGEPRQLRSQALFYLTEYFTAAAAGKPMLILLEDLHWADDSSLDALEALLTALGDQPLLLLGATRPTLYERRPGWLADRPAHSRLDLSLLDTAASERLVAEILQRAEVVPPRLAALLIERAEGNPFYVEELIKMLIDDGVIIPGEPSWRVLADKLDVIHVPPTLTGVLQARLEGLPAPERRALQRAAVVGRLFWDAAVDYVGNDPGGDVPTELWQGLSRRELVYRQSETAFEGTQQFTFGHALLRDVTYESVLRQLRRDYHRRAADWLIRVAGERIEEYADLIAAHYAQAGDATQEIAWQTRAGHQAAARYATAEALRAFSRVLELLPADDPRRFEVLLSRERLHHLRAERDAQAADLDELTGLCGDNAPAAARAEVALRHAHYFLALGEFSATIAAAQRAGELAAAGGDLLRQAQAGLPHGMALRFQGDYAGSRAQLENTLALARAAGAGNIEADALRQLGIGAEEQGDLAGQAFYFESALHLAQELGDRWGERRALNSLGIIRQNRADYATSRAYFERSLAIARAIGDRQGENTVLGNLGVQANLLGQYAEAQALFEQALHIARLVDDVVGVNITLLNLGYIVSLNGDAARALRLFDEARHSIEAIGDRPLLGYVENGAGRVLLEAGRPADALAPLRRAVALREELEQPHLAAESRTLLAEALTLSGDAAGGAATIEPALSLLATGDFESAEDTLRGLLAGYHVLAAVGDARAGALLARAHGLLQTTAAELPEPFRHSYLANVPWNREIAGLWAGTDH</sequence>
<dbReference type="InterPro" id="IPR011990">
    <property type="entry name" value="TPR-like_helical_dom_sf"/>
</dbReference>
<dbReference type="PROSITE" id="PS50125">
    <property type="entry name" value="GUANYLATE_CYCLASE_2"/>
    <property type="match status" value="1"/>
</dbReference>
<dbReference type="AlphaFoldDB" id="A0A161K331"/>
<dbReference type="Gene3D" id="3.30.70.1230">
    <property type="entry name" value="Nucleotide cyclase"/>
    <property type="match status" value="1"/>
</dbReference>
<keyword evidence="1" id="KW-0547">Nucleotide-binding</keyword>
<dbReference type="Gene3D" id="1.25.40.10">
    <property type="entry name" value="Tetratricopeptide repeat domain"/>
    <property type="match status" value="1"/>
</dbReference>
<dbReference type="PANTHER" id="PTHR16305:SF28">
    <property type="entry name" value="GUANYLATE CYCLASE DOMAIN-CONTAINING PROTEIN"/>
    <property type="match status" value="1"/>
</dbReference>
<dbReference type="OrthoDB" id="3691954at2"/>
<dbReference type="InterPro" id="IPR041664">
    <property type="entry name" value="AAA_16"/>
</dbReference>
<evidence type="ECO:0000259" key="3">
    <source>
        <dbReference type="PROSITE" id="PS50125"/>
    </source>
</evidence>
<dbReference type="GO" id="GO:0005524">
    <property type="term" value="F:ATP binding"/>
    <property type="evidence" value="ECO:0007669"/>
    <property type="project" value="UniProtKB-KW"/>
</dbReference>
<accession>A0A161K331</accession>
<protein>
    <submittedName>
        <fullName evidence="4">Adenylate cyclase</fullName>
    </submittedName>
</protein>
<dbReference type="EMBL" id="LN890655">
    <property type="protein sequence ID" value="CUS03547.2"/>
    <property type="molecule type" value="Genomic_DNA"/>
</dbReference>
<dbReference type="GO" id="GO:0035556">
    <property type="term" value="P:intracellular signal transduction"/>
    <property type="evidence" value="ECO:0007669"/>
    <property type="project" value="InterPro"/>
</dbReference>
<dbReference type="InterPro" id="IPR001054">
    <property type="entry name" value="A/G_cyclase"/>
</dbReference>
<dbReference type="RefSeq" id="WP_095043019.1">
    <property type="nucleotide sequence ID" value="NZ_LN890655.1"/>
</dbReference>